<dbReference type="GO" id="GO:0004805">
    <property type="term" value="F:trehalose-phosphatase activity"/>
    <property type="evidence" value="ECO:0007669"/>
    <property type="project" value="TreeGrafter"/>
</dbReference>
<protein>
    <submittedName>
        <fullName evidence="4">Trehalose-6-phosphate synthase</fullName>
    </submittedName>
</protein>
<keyword evidence="5" id="KW-1185">Reference proteome</keyword>
<dbReference type="GO" id="GO:0005829">
    <property type="term" value="C:cytosol"/>
    <property type="evidence" value="ECO:0007669"/>
    <property type="project" value="TreeGrafter"/>
</dbReference>
<comment type="similarity">
    <text evidence="2">In the C-terminal section; belongs to the trehalose phosphatase family.</text>
</comment>
<dbReference type="Gene3D" id="3.40.50.2000">
    <property type="entry name" value="Glycogen Phosphorylase B"/>
    <property type="match status" value="2"/>
</dbReference>
<dbReference type="InterPro" id="IPR003337">
    <property type="entry name" value="Trehalose_PPase"/>
</dbReference>
<organism evidence="4 5">
    <name type="scientific">Babesia ovis</name>
    <dbReference type="NCBI Taxonomy" id="5869"/>
    <lineage>
        <taxon>Eukaryota</taxon>
        <taxon>Sar</taxon>
        <taxon>Alveolata</taxon>
        <taxon>Apicomplexa</taxon>
        <taxon>Aconoidasida</taxon>
        <taxon>Piroplasmida</taxon>
        <taxon>Babesiidae</taxon>
        <taxon>Babesia</taxon>
    </lineage>
</organism>
<evidence type="ECO:0000259" key="3">
    <source>
        <dbReference type="PROSITE" id="PS51166"/>
    </source>
</evidence>
<dbReference type="InterPro" id="IPR013783">
    <property type="entry name" value="Ig-like_fold"/>
</dbReference>
<dbReference type="InterPro" id="IPR023214">
    <property type="entry name" value="HAD_sf"/>
</dbReference>
<feature type="domain" description="CBM20" evidence="3">
    <location>
        <begin position="1"/>
        <end position="115"/>
    </location>
</feature>
<dbReference type="FunFam" id="3.40.50.1000:FF:000052">
    <property type="entry name" value="Alpha,alpha-trehalose-phosphate synthase [UDP-forming] 6"/>
    <property type="match status" value="1"/>
</dbReference>
<dbReference type="CDD" id="cd03788">
    <property type="entry name" value="GT20_TPS"/>
    <property type="match status" value="1"/>
</dbReference>
<dbReference type="NCBIfam" id="TIGR00685">
    <property type="entry name" value="T6PP"/>
    <property type="match status" value="1"/>
</dbReference>
<reference evidence="4" key="1">
    <citation type="submission" date="2019-12" db="EMBL/GenBank/DDBJ databases">
        <title>Genome sequence of Babesia ovis.</title>
        <authorList>
            <person name="Yamagishi J."/>
            <person name="Sevinc F."/>
            <person name="Xuan X."/>
        </authorList>
    </citation>
    <scope>NUCLEOTIDE SEQUENCE</scope>
    <source>
        <strain evidence="4">Selcuk</strain>
    </source>
</reference>
<name>A0A9W5TED2_BABOV</name>
<proteinExistence type="inferred from homology"/>
<accession>A0A9W5TED2</accession>
<dbReference type="Gene3D" id="2.60.40.10">
    <property type="entry name" value="Immunoglobulins"/>
    <property type="match status" value="1"/>
</dbReference>
<dbReference type="Gene3D" id="3.40.50.1000">
    <property type="entry name" value="HAD superfamily/HAD-like"/>
    <property type="match status" value="1"/>
</dbReference>
<dbReference type="EMBL" id="BLIY01000022">
    <property type="protein sequence ID" value="GFE55578.1"/>
    <property type="molecule type" value="Genomic_DNA"/>
</dbReference>
<dbReference type="InterPro" id="IPR002044">
    <property type="entry name" value="CBM20"/>
</dbReference>
<gene>
    <name evidence="4" type="ORF">BaOVIS_029820</name>
</gene>
<dbReference type="SMART" id="SM01065">
    <property type="entry name" value="CBM_2"/>
    <property type="match status" value="1"/>
</dbReference>
<dbReference type="InterPro" id="IPR036412">
    <property type="entry name" value="HAD-like_sf"/>
</dbReference>
<dbReference type="Gene3D" id="3.30.70.1020">
    <property type="entry name" value="Trehalose-6-phosphate phosphatase related protein, domain 2"/>
    <property type="match status" value="1"/>
</dbReference>
<dbReference type="GO" id="GO:2001070">
    <property type="term" value="F:starch binding"/>
    <property type="evidence" value="ECO:0007669"/>
    <property type="project" value="InterPro"/>
</dbReference>
<dbReference type="PROSITE" id="PS51166">
    <property type="entry name" value="CBM20"/>
    <property type="match status" value="1"/>
</dbReference>
<dbReference type="PANTHER" id="PTHR10788:SF94">
    <property type="entry name" value="ALPHA,ALPHA-TREHALOSE-PHOSPHATE SYNTHASE [UDP-FORMING] 5"/>
    <property type="match status" value="1"/>
</dbReference>
<comment type="caution">
    <text evidence="4">The sequence shown here is derived from an EMBL/GenBank/DDBJ whole genome shotgun (WGS) entry which is preliminary data.</text>
</comment>
<dbReference type="GO" id="GO:0005992">
    <property type="term" value="P:trehalose biosynthetic process"/>
    <property type="evidence" value="ECO:0007669"/>
    <property type="project" value="InterPro"/>
</dbReference>
<dbReference type="Pfam" id="PF02358">
    <property type="entry name" value="Trehalose_PPase"/>
    <property type="match status" value="1"/>
</dbReference>
<evidence type="ECO:0000256" key="2">
    <source>
        <dbReference type="ARBA" id="ARBA00006330"/>
    </source>
</evidence>
<dbReference type="AlphaFoldDB" id="A0A9W5TED2"/>
<dbReference type="InterPro" id="IPR013784">
    <property type="entry name" value="Carb-bd-like_fold"/>
</dbReference>
<comment type="similarity">
    <text evidence="1">In the N-terminal section; belongs to the glycosyltransferase 20 family.</text>
</comment>
<dbReference type="Pfam" id="PF00982">
    <property type="entry name" value="Glyco_transf_20"/>
    <property type="match status" value="1"/>
</dbReference>
<evidence type="ECO:0000313" key="5">
    <source>
        <dbReference type="Proteomes" id="UP001057455"/>
    </source>
</evidence>
<evidence type="ECO:0000313" key="4">
    <source>
        <dbReference type="EMBL" id="GFE55578.1"/>
    </source>
</evidence>
<dbReference type="Proteomes" id="UP001057455">
    <property type="component" value="Unassembled WGS sequence"/>
</dbReference>
<dbReference type="SUPFAM" id="SSF56784">
    <property type="entry name" value="HAD-like"/>
    <property type="match status" value="1"/>
</dbReference>
<dbReference type="SUPFAM" id="SSF53756">
    <property type="entry name" value="UDP-Glycosyltransferase/glycogen phosphorylase"/>
    <property type="match status" value="1"/>
</dbReference>
<dbReference type="CDD" id="cd05467">
    <property type="entry name" value="CBM20"/>
    <property type="match status" value="1"/>
</dbReference>
<dbReference type="Pfam" id="PF00686">
    <property type="entry name" value="CBM_20"/>
    <property type="match status" value="1"/>
</dbReference>
<sequence>MPHYTAVHFRCRARLDFGQRLAVVGDHGALGNWDTSECHELQLSTVVDDVWNSRAPAHLPLKERREYRYVVLNDLGGFVRWHEDSVRHVEPTGNDMILEDDDGYYRSSCSAIFDSRSPQIHSTRLEKVPSGEASLQAIQELRGLDVDPTSTVYFVSLRLPIQVYRGADGSFAIRESNTPLTTTLWKIRKRFKNRMRFIGSCMIEYDHHKDGCEATSNSSCGVFSEEEKDELRTLLLPHDCIPVFIPKDVLTTFFRFCKEHLWNLFYNIGLWNIDEQREFSWDLWNAYVKVSQQYAEMAASHASEDDFFWVHDYKLLMAPHFITRRMKRANIGIFMHAMFPSSNLFLCSAVREALIRSMLCADLIGFQFFDYARHFLTCCKRLLGLDHSSRLGGMMGIDYNGRDVMILLSHSHIQPDLLESSLNEHHDVQDFANSFHAKWPGRFVFASLDRDIRLAGLFLKLKAFRKYLEDYPSVRGKVLLVQHICAADTLWECRHDEFAKLRSVVDDINATYGDTHVILEFNVSPERRYALFAITDCYLDTSIRGGINMRALEYIYCRRGKSACAILSEFVGFSKMLLSSIRVNPWHIERVVEAFDRALSFSFEERVEVCRRDFEYVMSSDTVAWVNHFVREMFCARKRPDMLHLTWGFGNTYKTYSVPNTFQLLDKDLVLQRYDGSTRRLILLDCEGTLCPSLWETPPRSPEDCEQRIRMQHSPLECNLESIRVLTANPLNVVVAISGRNSKCMEMWFPDLPNIGLCAGYGLYYKVPCLTGGEWRCMLDAVDDSWKDPALQIMEQYARRTPGSYIENMDVMVVFQYHHSDPEFCATQSVELCTVLKDIMSPYPVDVIWTKWNVHVCLRGINKGAALLNLVQNYSAIYGHPDFVLCVGDHRSDEEMFKALETIEHRVHGTNSSGESSRRQSSYISVAVGMKPTKAMYYVNDYTEVSDLLSALATFDRNV</sequence>
<dbReference type="OrthoDB" id="755951at2759"/>
<dbReference type="InterPro" id="IPR001830">
    <property type="entry name" value="Glyco_trans_20"/>
</dbReference>
<evidence type="ECO:0000256" key="1">
    <source>
        <dbReference type="ARBA" id="ARBA00005409"/>
    </source>
</evidence>
<dbReference type="PANTHER" id="PTHR10788">
    <property type="entry name" value="TREHALOSE-6-PHOSPHATE SYNTHASE"/>
    <property type="match status" value="1"/>
</dbReference>
<dbReference type="SUPFAM" id="SSF49452">
    <property type="entry name" value="Starch-binding domain-like"/>
    <property type="match status" value="1"/>
</dbReference>